<dbReference type="AlphaFoldDB" id="A0AAW0KLW2"/>
<evidence type="ECO:0000313" key="2">
    <source>
        <dbReference type="EMBL" id="KAK7839730.1"/>
    </source>
</evidence>
<evidence type="ECO:0000313" key="3">
    <source>
        <dbReference type="Proteomes" id="UP000237347"/>
    </source>
</evidence>
<name>A0AAW0KLW2_QUESU</name>
<organism evidence="2 3">
    <name type="scientific">Quercus suber</name>
    <name type="common">Cork oak</name>
    <dbReference type="NCBI Taxonomy" id="58331"/>
    <lineage>
        <taxon>Eukaryota</taxon>
        <taxon>Viridiplantae</taxon>
        <taxon>Streptophyta</taxon>
        <taxon>Embryophyta</taxon>
        <taxon>Tracheophyta</taxon>
        <taxon>Spermatophyta</taxon>
        <taxon>Magnoliopsida</taxon>
        <taxon>eudicotyledons</taxon>
        <taxon>Gunneridae</taxon>
        <taxon>Pentapetalae</taxon>
        <taxon>rosids</taxon>
        <taxon>fabids</taxon>
        <taxon>Fagales</taxon>
        <taxon>Fagaceae</taxon>
        <taxon>Quercus</taxon>
    </lineage>
</organism>
<keyword evidence="1" id="KW-0732">Signal</keyword>
<gene>
    <name evidence="2" type="ORF">CFP56_017596</name>
</gene>
<comment type="caution">
    <text evidence="2">The sequence shown here is derived from an EMBL/GenBank/DDBJ whole genome shotgun (WGS) entry which is preliminary data.</text>
</comment>
<dbReference type="Proteomes" id="UP000237347">
    <property type="component" value="Unassembled WGS sequence"/>
</dbReference>
<dbReference type="PANTHER" id="PTHR30222:SF17">
    <property type="entry name" value="SPERMIDINE_PUTRESCINE-BINDING PERIPLASMIC PROTEIN"/>
    <property type="match status" value="1"/>
</dbReference>
<protein>
    <submittedName>
        <fullName evidence="2">Uncharacterized protein</fullName>
    </submittedName>
</protein>
<keyword evidence="3" id="KW-1185">Reference proteome</keyword>
<dbReference type="PANTHER" id="PTHR30222">
    <property type="entry name" value="SPERMIDINE/PUTRESCINE-BINDING PERIPLASMIC PROTEIN"/>
    <property type="match status" value="1"/>
</dbReference>
<dbReference type="EMBL" id="PKMF04000277">
    <property type="protein sequence ID" value="KAK7839730.1"/>
    <property type="molecule type" value="Genomic_DNA"/>
</dbReference>
<dbReference type="Gene3D" id="3.40.190.10">
    <property type="entry name" value="Periplasmic binding protein-like II"/>
    <property type="match status" value="1"/>
</dbReference>
<sequence length="189" mass="20814">MDWRGKGEKRTAAVEDLNTDVIPIAKRSSNVAVIVPKSGASLWADLWAIPAASRFETNQIGGRVRGPSPLIHQWIEFCLQAARALPFKQEVIPGASPSALESAPVKMPAEFTKGKQRLDTNLIAGIPPPEILARCEFLEPLSDSTLSQYQSLIGTMQKPGHGLIQGMHHYISSVIRNFWPERKIHSKIS</sequence>
<proteinExistence type="predicted"/>
<reference evidence="2 3" key="1">
    <citation type="journal article" date="2018" name="Sci. Data">
        <title>The draft genome sequence of cork oak.</title>
        <authorList>
            <person name="Ramos A.M."/>
            <person name="Usie A."/>
            <person name="Barbosa P."/>
            <person name="Barros P.M."/>
            <person name="Capote T."/>
            <person name="Chaves I."/>
            <person name="Simoes F."/>
            <person name="Abreu I."/>
            <person name="Carrasquinho I."/>
            <person name="Faro C."/>
            <person name="Guimaraes J.B."/>
            <person name="Mendonca D."/>
            <person name="Nobrega F."/>
            <person name="Rodrigues L."/>
            <person name="Saibo N.J.M."/>
            <person name="Varela M.C."/>
            <person name="Egas C."/>
            <person name="Matos J."/>
            <person name="Miguel C.M."/>
            <person name="Oliveira M.M."/>
            <person name="Ricardo C.P."/>
            <person name="Goncalves S."/>
        </authorList>
    </citation>
    <scope>NUCLEOTIDE SEQUENCE [LARGE SCALE GENOMIC DNA]</scope>
    <source>
        <strain evidence="3">cv. HL8</strain>
    </source>
</reference>
<accession>A0AAW0KLW2</accession>
<evidence type="ECO:0000256" key="1">
    <source>
        <dbReference type="ARBA" id="ARBA00022729"/>
    </source>
</evidence>